<sequence>MEFIISRLAAASSSDSRPREQLLGRLPRHLRLRPRPPPRRSAPRLRAPGLSRPPQRAGAQRPPPRSSCRAQLGYLLVVCGEARIAPDACTSGHRADSLSFGTVVAALCDVGKLEEAFEVKDMMVRRYNVSPNAYVFASLIKGLCGKGMWMPL</sequence>
<dbReference type="Gene3D" id="1.25.40.10">
    <property type="entry name" value="Tetratricopeptide repeat domain"/>
    <property type="match status" value="1"/>
</dbReference>
<feature type="repeat" description="PPR" evidence="3">
    <location>
        <begin position="96"/>
        <end position="126"/>
    </location>
</feature>
<keyword evidence="6" id="KW-1185">Reference proteome</keyword>
<feature type="compositionally biased region" description="Low complexity" evidence="4">
    <location>
        <begin position="44"/>
        <end position="60"/>
    </location>
</feature>
<reference evidence="5" key="1">
    <citation type="submission" date="2020-07" db="EMBL/GenBank/DDBJ databases">
        <title>Genome sequence and genetic diversity analysis of an under-domesticated orphan crop, white fonio (Digitaria exilis).</title>
        <authorList>
            <person name="Bennetzen J.L."/>
            <person name="Chen S."/>
            <person name="Ma X."/>
            <person name="Wang X."/>
            <person name="Yssel A.E.J."/>
            <person name="Chaluvadi S.R."/>
            <person name="Johnson M."/>
            <person name="Gangashetty P."/>
            <person name="Hamidou F."/>
            <person name="Sanogo M.D."/>
            <person name="Zwaenepoel A."/>
            <person name="Wallace J."/>
            <person name="Van De Peer Y."/>
            <person name="Van Deynze A."/>
        </authorList>
    </citation>
    <scope>NUCLEOTIDE SEQUENCE</scope>
    <source>
        <tissue evidence="5">Leaves</tissue>
    </source>
</reference>
<dbReference type="Proteomes" id="UP000636709">
    <property type="component" value="Unassembled WGS sequence"/>
</dbReference>
<dbReference type="AlphaFoldDB" id="A0A835EA54"/>
<dbReference type="InterPro" id="IPR002885">
    <property type="entry name" value="PPR_rpt"/>
</dbReference>
<accession>A0A835EA54</accession>
<evidence type="ECO:0000256" key="3">
    <source>
        <dbReference type="PROSITE-ProRule" id="PRU00708"/>
    </source>
</evidence>
<proteinExistence type="predicted"/>
<evidence type="ECO:0000313" key="6">
    <source>
        <dbReference type="Proteomes" id="UP000636709"/>
    </source>
</evidence>
<dbReference type="Pfam" id="PF13041">
    <property type="entry name" value="PPR_2"/>
    <property type="match status" value="1"/>
</dbReference>
<comment type="caution">
    <text evidence="5">The sequence shown here is derived from an EMBL/GenBank/DDBJ whole genome shotgun (WGS) entry which is preliminary data.</text>
</comment>
<evidence type="ECO:0008006" key="7">
    <source>
        <dbReference type="Google" id="ProtNLM"/>
    </source>
</evidence>
<dbReference type="NCBIfam" id="TIGR00756">
    <property type="entry name" value="PPR"/>
    <property type="match status" value="1"/>
</dbReference>
<evidence type="ECO:0000256" key="4">
    <source>
        <dbReference type="SAM" id="MobiDB-lite"/>
    </source>
</evidence>
<protein>
    <recommendedName>
        <fullName evidence="7">Pentatricopeptide repeat-containing protein</fullName>
    </recommendedName>
</protein>
<organism evidence="5 6">
    <name type="scientific">Digitaria exilis</name>
    <dbReference type="NCBI Taxonomy" id="1010633"/>
    <lineage>
        <taxon>Eukaryota</taxon>
        <taxon>Viridiplantae</taxon>
        <taxon>Streptophyta</taxon>
        <taxon>Embryophyta</taxon>
        <taxon>Tracheophyta</taxon>
        <taxon>Spermatophyta</taxon>
        <taxon>Magnoliopsida</taxon>
        <taxon>Liliopsida</taxon>
        <taxon>Poales</taxon>
        <taxon>Poaceae</taxon>
        <taxon>PACMAD clade</taxon>
        <taxon>Panicoideae</taxon>
        <taxon>Panicodae</taxon>
        <taxon>Paniceae</taxon>
        <taxon>Anthephorinae</taxon>
        <taxon>Digitaria</taxon>
    </lineage>
</organism>
<dbReference type="OrthoDB" id="185373at2759"/>
<feature type="compositionally biased region" description="Basic residues" evidence="4">
    <location>
        <begin position="26"/>
        <end position="43"/>
    </location>
</feature>
<keyword evidence="1" id="KW-0677">Repeat</keyword>
<evidence type="ECO:0000256" key="1">
    <source>
        <dbReference type="ARBA" id="ARBA00022737"/>
    </source>
</evidence>
<feature type="region of interest" description="Disordered" evidence="4">
    <location>
        <begin position="11"/>
        <end position="67"/>
    </location>
</feature>
<dbReference type="InterPro" id="IPR011990">
    <property type="entry name" value="TPR-like_helical_dom_sf"/>
</dbReference>
<evidence type="ECO:0000313" key="5">
    <source>
        <dbReference type="EMBL" id="KAF8675756.1"/>
    </source>
</evidence>
<dbReference type="EMBL" id="JACEFO010002177">
    <property type="protein sequence ID" value="KAF8675756.1"/>
    <property type="molecule type" value="Genomic_DNA"/>
</dbReference>
<gene>
    <name evidence="5" type="ORF">HU200_047240</name>
</gene>
<keyword evidence="2" id="KW-0809">Transit peptide</keyword>
<name>A0A835EA54_9POAL</name>
<evidence type="ECO:0000256" key="2">
    <source>
        <dbReference type="ARBA" id="ARBA00022946"/>
    </source>
</evidence>
<dbReference type="PROSITE" id="PS51375">
    <property type="entry name" value="PPR"/>
    <property type="match status" value="1"/>
</dbReference>